<organism evidence="3 4">
    <name type="scientific">Cellulomonas shaoxiangyii</name>
    <dbReference type="NCBI Taxonomy" id="2566013"/>
    <lineage>
        <taxon>Bacteria</taxon>
        <taxon>Bacillati</taxon>
        <taxon>Actinomycetota</taxon>
        <taxon>Actinomycetes</taxon>
        <taxon>Micrococcales</taxon>
        <taxon>Cellulomonadaceae</taxon>
        <taxon>Cellulomonas</taxon>
    </lineage>
</organism>
<sequence length="158" mass="17056">MPDRRSARTSATRDPAAPGRDDPARTVGRVLLGAVLALAGTGHLTFARQDFQAQVPAWVPLDPDVTVVASGVVEVALGTALVVAPRRWRPLVGGVVAAFFVAVFPGNVSQYVTGTDAFGLDSDARRLARLPFQPLLVVWALWSTGAWRAFRGWRRARR</sequence>
<dbReference type="EMBL" id="CP039291">
    <property type="protein sequence ID" value="QCB94128.1"/>
    <property type="molecule type" value="Genomic_DNA"/>
</dbReference>
<gene>
    <name evidence="3" type="ORF">E5225_11725</name>
</gene>
<feature type="region of interest" description="Disordered" evidence="1">
    <location>
        <begin position="1"/>
        <end position="24"/>
    </location>
</feature>
<feature type="transmembrane region" description="Helical" evidence="2">
    <location>
        <begin position="30"/>
        <end position="47"/>
    </location>
</feature>
<dbReference type="Proteomes" id="UP000296469">
    <property type="component" value="Chromosome"/>
</dbReference>
<evidence type="ECO:0000313" key="3">
    <source>
        <dbReference type="EMBL" id="QCB94128.1"/>
    </source>
</evidence>
<evidence type="ECO:0000313" key="4">
    <source>
        <dbReference type="Proteomes" id="UP000296469"/>
    </source>
</evidence>
<keyword evidence="2" id="KW-0812">Transmembrane</keyword>
<name>A0A4P7SK60_9CELL</name>
<protein>
    <submittedName>
        <fullName evidence="3">DoxX family membrane protein</fullName>
    </submittedName>
</protein>
<keyword evidence="2" id="KW-1133">Transmembrane helix</keyword>
<keyword evidence="4" id="KW-1185">Reference proteome</keyword>
<keyword evidence="2" id="KW-0472">Membrane</keyword>
<dbReference type="KEGG" id="celz:E5225_11725"/>
<dbReference type="PANTHER" id="PTHR36974:SF1">
    <property type="entry name" value="DOXX FAMILY MEMBRANE PROTEIN"/>
    <property type="match status" value="1"/>
</dbReference>
<proteinExistence type="predicted"/>
<feature type="transmembrane region" description="Helical" evidence="2">
    <location>
        <begin position="132"/>
        <end position="150"/>
    </location>
</feature>
<dbReference type="RefSeq" id="WP_135971857.1">
    <property type="nucleotide sequence ID" value="NZ_CP039291.1"/>
</dbReference>
<dbReference type="PANTHER" id="PTHR36974">
    <property type="entry name" value="MEMBRANE PROTEIN-RELATED"/>
    <property type="match status" value="1"/>
</dbReference>
<accession>A0A4P7SK60</accession>
<evidence type="ECO:0000256" key="1">
    <source>
        <dbReference type="SAM" id="MobiDB-lite"/>
    </source>
</evidence>
<dbReference type="OrthoDB" id="9788974at2"/>
<feature type="transmembrane region" description="Helical" evidence="2">
    <location>
        <begin position="91"/>
        <end position="112"/>
    </location>
</feature>
<reference evidence="3 4" key="1">
    <citation type="submission" date="2019-04" db="EMBL/GenBank/DDBJ databases">
        <title>Isolation and identification of Cellulomonas shaoxiangyii sp. Nov. isolated from feces of the Tibetan antelopes (Pantholops hodgsonii) in the Qinghai-Tibet plateau of China.</title>
        <authorList>
            <person name="Tian Z."/>
        </authorList>
    </citation>
    <scope>NUCLEOTIDE SEQUENCE [LARGE SCALE GENOMIC DNA]</scope>
    <source>
        <strain evidence="3 4">Z28</strain>
    </source>
</reference>
<feature type="transmembrane region" description="Helical" evidence="2">
    <location>
        <begin position="67"/>
        <end position="84"/>
    </location>
</feature>
<dbReference type="AlphaFoldDB" id="A0A4P7SK60"/>
<evidence type="ECO:0000256" key="2">
    <source>
        <dbReference type="SAM" id="Phobius"/>
    </source>
</evidence>